<dbReference type="GO" id="GO:0016282">
    <property type="term" value="C:eukaryotic 43S preinitiation complex"/>
    <property type="evidence" value="ECO:0007669"/>
    <property type="project" value="UniProtKB-UniRule"/>
</dbReference>
<dbReference type="AlphaFoldDB" id="A0A8K0CU05"/>
<dbReference type="GO" id="GO:0033290">
    <property type="term" value="C:eukaryotic 48S preinitiation complex"/>
    <property type="evidence" value="ECO:0007669"/>
    <property type="project" value="UniProtKB-UniRule"/>
</dbReference>
<dbReference type="GO" id="GO:0008237">
    <property type="term" value="F:metallopeptidase activity"/>
    <property type="evidence" value="ECO:0007669"/>
    <property type="project" value="InterPro"/>
</dbReference>
<organism evidence="7 8">
    <name type="scientific">Ignelater luminosus</name>
    <name type="common">Cucubano</name>
    <name type="synonym">Pyrophorus luminosus</name>
    <dbReference type="NCBI Taxonomy" id="2038154"/>
    <lineage>
        <taxon>Eukaryota</taxon>
        <taxon>Metazoa</taxon>
        <taxon>Ecdysozoa</taxon>
        <taxon>Arthropoda</taxon>
        <taxon>Hexapoda</taxon>
        <taxon>Insecta</taxon>
        <taxon>Pterygota</taxon>
        <taxon>Neoptera</taxon>
        <taxon>Endopterygota</taxon>
        <taxon>Coleoptera</taxon>
        <taxon>Polyphaga</taxon>
        <taxon>Elateriformia</taxon>
        <taxon>Elateroidea</taxon>
        <taxon>Elateridae</taxon>
        <taxon>Agrypninae</taxon>
        <taxon>Pyrophorini</taxon>
        <taxon>Ignelater</taxon>
    </lineage>
</organism>
<evidence type="ECO:0000256" key="3">
    <source>
        <dbReference type="ARBA" id="ARBA00022917"/>
    </source>
</evidence>
<keyword evidence="1 5" id="KW-0963">Cytoplasm</keyword>
<evidence type="ECO:0000256" key="2">
    <source>
        <dbReference type="ARBA" id="ARBA00022540"/>
    </source>
</evidence>
<dbReference type="GO" id="GO:0003743">
    <property type="term" value="F:translation initiation factor activity"/>
    <property type="evidence" value="ECO:0007669"/>
    <property type="project" value="UniProtKB-UniRule"/>
</dbReference>
<name>A0A8K0CU05_IGNLU</name>
<dbReference type="GO" id="GO:0071541">
    <property type="term" value="C:eukaryotic translation initiation factor 3 complex, eIF3m"/>
    <property type="evidence" value="ECO:0007669"/>
    <property type="project" value="TreeGrafter"/>
</dbReference>
<comment type="caution">
    <text evidence="7">The sequence shown here is derived from an EMBL/GenBank/DDBJ whole genome shotgun (WGS) entry which is preliminary data.</text>
</comment>
<evidence type="ECO:0000256" key="1">
    <source>
        <dbReference type="ARBA" id="ARBA00022490"/>
    </source>
</evidence>
<dbReference type="InterPro" id="IPR024969">
    <property type="entry name" value="EIF3F/CSN6-like_C"/>
</dbReference>
<gene>
    <name evidence="7" type="ORF">ILUMI_15485</name>
</gene>
<evidence type="ECO:0000313" key="7">
    <source>
        <dbReference type="EMBL" id="KAF2890688.1"/>
    </source>
</evidence>
<dbReference type="Gene3D" id="3.40.140.10">
    <property type="entry name" value="Cytidine Deaminase, domain 2"/>
    <property type="match status" value="1"/>
</dbReference>
<reference evidence="7" key="1">
    <citation type="submission" date="2019-08" db="EMBL/GenBank/DDBJ databases">
        <title>The genome of the North American firefly Photinus pyralis.</title>
        <authorList>
            <consortium name="Photinus pyralis genome working group"/>
            <person name="Fallon T.R."/>
            <person name="Sander Lower S.E."/>
            <person name="Weng J.-K."/>
        </authorList>
    </citation>
    <scope>NUCLEOTIDE SEQUENCE</scope>
    <source>
        <strain evidence="7">TRF0915ILg1</strain>
        <tissue evidence="7">Whole body</tissue>
    </source>
</reference>
<dbReference type="PROSITE" id="PS50249">
    <property type="entry name" value="MPN"/>
    <property type="match status" value="1"/>
</dbReference>
<dbReference type="HAMAP" id="MF_03005">
    <property type="entry name" value="eIF3f"/>
    <property type="match status" value="1"/>
</dbReference>
<dbReference type="OrthoDB" id="25498at2759"/>
<comment type="function">
    <text evidence="5">Component of the eukaryotic translation initiation factor 3 (eIF-3) complex, which is involved in protein synthesis of a specialized repertoire of mRNAs and, together with other initiation factors, stimulates binding of mRNA and methionyl-tRNAi to the 40S ribosome. The eIF-3 complex specifically targets and initiates translation of a subset of mRNAs involved in cell proliferation.</text>
</comment>
<dbReference type="GO" id="GO:0101005">
    <property type="term" value="F:deubiquitinase activity"/>
    <property type="evidence" value="ECO:0007669"/>
    <property type="project" value="UniProtKB-ARBA"/>
</dbReference>
<dbReference type="EMBL" id="VTPC01047936">
    <property type="protein sequence ID" value="KAF2890688.1"/>
    <property type="molecule type" value="Genomic_DNA"/>
</dbReference>
<dbReference type="CDD" id="cd08064">
    <property type="entry name" value="MPN_eIF3f"/>
    <property type="match status" value="1"/>
</dbReference>
<proteinExistence type="inferred from homology"/>
<dbReference type="SMART" id="SM00232">
    <property type="entry name" value="JAB_MPN"/>
    <property type="match status" value="1"/>
</dbReference>
<evidence type="ECO:0000256" key="5">
    <source>
        <dbReference type="HAMAP-Rule" id="MF_03005"/>
    </source>
</evidence>
<dbReference type="Pfam" id="PF01398">
    <property type="entry name" value="JAB"/>
    <property type="match status" value="1"/>
</dbReference>
<dbReference type="Pfam" id="PF13012">
    <property type="entry name" value="MitMem_reg"/>
    <property type="match status" value="1"/>
</dbReference>
<dbReference type="PANTHER" id="PTHR10540:SF6">
    <property type="entry name" value="EUKARYOTIC TRANSLATION INITIATION FACTOR 3 SUBUNIT F"/>
    <property type="match status" value="1"/>
</dbReference>
<comment type="function">
    <text evidence="4">Deubiquitinates activated NOTCH1, promoting its nuclear import, thereby acting as a positive regulator of Notch signaling.</text>
</comment>
<keyword evidence="8" id="KW-1185">Reference proteome</keyword>
<comment type="subunit">
    <text evidence="5">Component of the eukaryotic translation initiation factor 3 (eIF-3) complex.</text>
</comment>
<keyword evidence="2 5" id="KW-0396">Initiation factor</keyword>
<dbReference type="PANTHER" id="PTHR10540">
    <property type="entry name" value="EUKARYOTIC TRANSLATION INITIATION FACTOR 3 SUBUNIT F-RELATED"/>
    <property type="match status" value="1"/>
</dbReference>
<protein>
    <recommendedName>
        <fullName evidence="5">Eukaryotic translation initiation factor 3 subunit F</fullName>
        <shortName evidence="5">eIF3f</shortName>
    </recommendedName>
    <alternativeName>
        <fullName evidence="5">Eukaryotic translation initiation factor 3 subunit 5</fullName>
    </alternativeName>
</protein>
<comment type="similarity">
    <text evidence="5">Belongs to the eIF-3 subunit F family.</text>
</comment>
<dbReference type="InterPro" id="IPR000555">
    <property type="entry name" value="JAMM/MPN+_dom"/>
</dbReference>
<feature type="domain" description="MPN" evidence="6">
    <location>
        <begin position="10"/>
        <end position="140"/>
    </location>
</feature>
<accession>A0A8K0CU05</accession>
<dbReference type="GO" id="GO:0031369">
    <property type="term" value="F:translation initiation factor binding"/>
    <property type="evidence" value="ECO:0007669"/>
    <property type="project" value="InterPro"/>
</dbReference>
<evidence type="ECO:0000256" key="4">
    <source>
        <dbReference type="ARBA" id="ARBA00059951"/>
    </source>
</evidence>
<keyword evidence="3 5" id="KW-0648">Protein biosynthesis</keyword>
<dbReference type="Proteomes" id="UP000801492">
    <property type="component" value="Unassembled WGS sequence"/>
</dbReference>
<dbReference type="InterPro" id="IPR037518">
    <property type="entry name" value="MPN"/>
</dbReference>
<comment type="subcellular location">
    <subcellularLocation>
        <location evidence="5">Cytoplasm</location>
    </subcellularLocation>
</comment>
<sequence>MALNHLNLTVKIHPVVLFQIVDAYERRNADSHRVIGTLLGSSDKGIVEVTNCFCVPHKEYADQVEAELSYAMDVYDLNRRVNSSENIVGWWATGNEVTNHSSVIHEYYSRECNNPVHVTLDTSLQGSRMGLKAYVCVSLGVPSGKQGCMFTPIPVEISCYDPEVYGLQLCSKTMSTGAARGRNVQPMLDIAQVSEAGSKMSVLLEQVLTYVEDVLANRVPADNAVGRSLLDLVNSVPHMSNEQFSEMFNSNVKDLLMVVTLSQLLKTQLQLNEKLTLLTSV</sequence>
<dbReference type="InterPro" id="IPR027531">
    <property type="entry name" value="eIF3f"/>
</dbReference>
<dbReference type="FunFam" id="3.40.140.10:FF:000014">
    <property type="entry name" value="Eukaryotic translation initiation factor 3 subunit F"/>
    <property type="match status" value="1"/>
</dbReference>
<evidence type="ECO:0000259" key="6">
    <source>
        <dbReference type="PROSITE" id="PS50249"/>
    </source>
</evidence>
<evidence type="ECO:0000313" key="8">
    <source>
        <dbReference type="Proteomes" id="UP000801492"/>
    </source>
</evidence>
<dbReference type="GO" id="GO:0001732">
    <property type="term" value="P:formation of cytoplasmic translation initiation complex"/>
    <property type="evidence" value="ECO:0007669"/>
    <property type="project" value="UniProtKB-UniRule"/>
</dbReference>